<evidence type="ECO:0000256" key="1">
    <source>
        <dbReference type="ARBA" id="ARBA00022729"/>
    </source>
</evidence>
<evidence type="ECO:0000256" key="3">
    <source>
        <dbReference type="SAM" id="MobiDB-lite"/>
    </source>
</evidence>
<dbReference type="Pfam" id="PF09423">
    <property type="entry name" value="PhoD"/>
    <property type="match status" value="1"/>
</dbReference>
<evidence type="ECO:0000313" key="7">
    <source>
        <dbReference type="Proteomes" id="UP001165653"/>
    </source>
</evidence>
<sequence>MKPFRNDPMSALLPLLVAMTLPALAQTGPMVGTVKTTEAWFLYRPGAVEKPLRLSVLDADQQIVATSESGSDDANDYVAKFHVTGLQPATAYTYKIDDLSGGTPVPLAGPADGLKFATRVKTGAKGVVTVAIASCANSTSEPVWERIGALHPDQVILGGDTPYVDVADLATSRDKHRAFLETPFMKSLIRGTSAVGTWDDHDFGLNNGNGVNAADRRENTRKAFVEYRAHDQFGTGPEGVFHKVDLGLMEIFLLDPRWWSQTAASPVDPSKKTAFGPEQWTWIQQALEASNAPFKVLAMGEVWEDKKNGENDDLFTYWYERDALYDFIRSKKISGVVLAGGDIHVSRHLIHRQRVGYDLHDFVASPAHTSVIPSLDVTHPDLEWSSQQPRQFMTLTADTRVNPALLTARFHLADGTIQREVTIPYDQLTPKEGEGLGRDLRAYWSFDGDFNNRSVLGSRFDATPVNGAPVVADGGIRGGAVSFSRGQQQYLRIGRQTLDDSPALPERAGRNPLDDNGAGHTYSLWCKPASLPAHGSDDRYFLLESALGGSSAAGYVLSAGFRSASDDASKINLELHTVTLQAAGSASTAQPTPLARGPFACELSRELFTNRWAHVAVTFDSNRLRLYVDGNEVADHEFPAPGPAAETAGLIIGGHRSGTGRNFDGLIDEVALWSRALGQSEIAGIYQGGSPSALPTGVSAADTDGDTLEDWWELLHSLNPADAEDALADADLDSVPAWLERSAGTHPQSNDSVLYDYIRELVSPGSLATPLAFSHPSLGSLSLRISAEHSHDLSNWSELAPSTGIAADVFSGDFIFSVSSPPSAPSFYRFRVNP</sequence>
<dbReference type="InterPro" id="IPR006558">
    <property type="entry name" value="LamG-like"/>
</dbReference>
<dbReference type="SUPFAM" id="SSF49899">
    <property type="entry name" value="Concanavalin A-like lectins/glucanases"/>
    <property type="match status" value="1"/>
</dbReference>
<dbReference type="InterPro" id="IPR013320">
    <property type="entry name" value="ConA-like_dom_sf"/>
</dbReference>
<reference evidence="6" key="1">
    <citation type="submission" date="2022-10" db="EMBL/GenBank/DDBJ databases">
        <title>Luteolibacter sp. GHJ8, whole genome shotgun sequencing project.</title>
        <authorList>
            <person name="Zhao G."/>
            <person name="Shen L."/>
        </authorList>
    </citation>
    <scope>NUCLEOTIDE SEQUENCE</scope>
    <source>
        <strain evidence="6">GHJ8</strain>
    </source>
</reference>
<dbReference type="InterPro" id="IPR038607">
    <property type="entry name" value="PhoD-like_sf"/>
</dbReference>
<dbReference type="InterPro" id="IPR018946">
    <property type="entry name" value="PhoD-like_MPP"/>
</dbReference>
<evidence type="ECO:0000256" key="4">
    <source>
        <dbReference type="SAM" id="SignalP"/>
    </source>
</evidence>
<feature type="chain" id="PRO_5046428979" evidence="4">
    <location>
        <begin position="26"/>
        <end position="834"/>
    </location>
</feature>
<dbReference type="PANTHER" id="PTHR33987:SF1">
    <property type="entry name" value="CALCINEURIN-LIKE METALLO-PHOSPHOESTERASE SUPERFAMILY PROTEIN"/>
    <property type="match status" value="1"/>
</dbReference>
<proteinExistence type="predicted"/>
<evidence type="ECO:0000259" key="5">
    <source>
        <dbReference type="SMART" id="SM00560"/>
    </source>
</evidence>
<feature type="domain" description="LamG-like jellyroll fold" evidence="5">
    <location>
        <begin position="518"/>
        <end position="680"/>
    </location>
</feature>
<feature type="region of interest" description="Disordered" evidence="3">
    <location>
        <begin position="496"/>
        <end position="515"/>
    </location>
</feature>
<comment type="caution">
    <text evidence="6">The sequence shown here is derived from an EMBL/GenBank/DDBJ whole genome shotgun (WGS) entry which is preliminary data.</text>
</comment>
<organism evidence="6 7">
    <name type="scientific">Luteolibacter rhizosphaerae</name>
    <dbReference type="NCBI Taxonomy" id="2989719"/>
    <lineage>
        <taxon>Bacteria</taxon>
        <taxon>Pseudomonadati</taxon>
        <taxon>Verrucomicrobiota</taxon>
        <taxon>Verrucomicrobiia</taxon>
        <taxon>Verrucomicrobiales</taxon>
        <taxon>Verrucomicrobiaceae</taxon>
        <taxon>Luteolibacter</taxon>
    </lineage>
</organism>
<keyword evidence="2" id="KW-1015">Disulfide bond</keyword>
<dbReference type="Gene3D" id="3.60.21.70">
    <property type="entry name" value="PhoD-like phosphatase"/>
    <property type="match status" value="1"/>
</dbReference>
<keyword evidence="1 4" id="KW-0732">Signal</keyword>
<dbReference type="PANTHER" id="PTHR33987">
    <property type="entry name" value="CALCINEURIN-LIKE METALLO-PHOSPHOESTERASE SUPERFAMILY PROTEIN"/>
    <property type="match status" value="1"/>
</dbReference>
<dbReference type="Pfam" id="PF13385">
    <property type="entry name" value="Laminin_G_3"/>
    <property type="match status" value="1"/>
</dbReference>
<dbReference type="SMART" id="SM00560">
    <property type="entry name" value="LamGL"/>
    <property type="match status" value="1"/>
</dbReference>
<evidence type="ECO:0000313" key="6">
    <source>
        <dbReference type="EMBL" id="MCW1914761.1"/>
    </source>
</evidence>
<dbReference type="InterPro" id="IPR029052">
    <property type="entry name" value="Metallo-depent_PP-like"/>
</dbReference>
<gene>
    <name evidence="6" type="ORF">OJ996_14330</name>
</gene>
<keyword evidence="7" id="KW-1185">Reference proteome</keyword>
<evidence type="ECO:0000256" key="2">
    <source>
        <dbReference type="ARBA" id="ARBA00023157"/>
    </source>
</evidence>
<dbReference type="SUPFAM" id="SSF56300">
    <property type="entry name" value="Metallo-dependent phosphatases"/>
    <property type="match status" value="1"/>
</dbReference>
<name>A0ABT3G5K2_9BACT</name>
<dbReference type="CDD" id="cd07389">
    <property type="entry name" value="MPP_PhoD"/>
    <property type="match status" value="1"/>
</dbReference>
<dbReference type="Proteomes" id="UP001165653">
    <property type="component" value="Unassembled WGS sequence"/>
</dbReference>
<dbReference type="Gene3D" id="2.60.120.200">
    <property type="match status" value="1"/>
</dbReference>
<feature type="signal peptide" evidence="4">
    <location>
        <begin position="1"/>
        <end position="25"/>
    </location>
</feature>
<dbReference type="EMBL" id="JAPDDR010000007">
    <property type="protein sequence ID" value="MCW1914761.1"/>
    <property type="molecule type" value="Genomic_DNA"/>
</dbReference>
<accession>A0ABT3G5K2</accession>
<protein>
    <submittedName>
        <fullName evidence="6">Alkaline phosphatase D family protein</fullName>
    </submittedName>
</protein>